<dbReference type="GO" id="GO:0016740">
    <property type="term" value="F:transferase activity"/>
    <property type="evidence" value="ECO:0007669"/>
    <property type="project" value="UniProtKB-KW"/>
</dbReference>
<proteinExistence type="predicted"/>
<sequence>MRVVLSGYYGFHNVGDEAILLSIITALRQERPNIEITVLSNDIEYTKKTYQVDAVNRWKFSEVYQTLRNSDALISGGGSLLQDKTGLKSVPYYLGIMQLARLARKPYFIYAQGLGPIDRPWNKKMTKRVLSNAAFVTVRDEDSASLLRSFGYKKEIELVPDPVIGLNAGDYESDWIKRVRVSNKPLLAVSVRDWETSIPYMEKVEEVLDRCAEHGLTPLFIPMHGEQDAHTSEKVASQMSSEVMIAPYDVSIEEKIAIIKECDVLIGMRLHALIFAAVASTPMVGLSYDPKIDAFLKQVQQPLGGHVESNWDVEQMVEAIVTQYQNREAQQKVLENTVSSLKQQANDTAKKVINYLS</sequence>
<dbReference type="EMBL" id="MJEH01000033">
    <property type="protein sequence ID" value="OEH92183.1"/>
    <property type="molecule type" value="Genomic_DNA"/>
</dbReference>
<dbReference type="RefSeq" id="WP_069717724.1">
    <property type="nucleotide sequence ID" value="NZ_MJEH01000033.1"/>
</dbReference>
<dbReference type="OrthoDB" id="3199616at2"/>
<evidence type="ECO:0000313" key="3">
    <source>
        <dbReference type="Proteomes" id="UP000095209"/>
    </source>
</evidence>
<gene>
    <name evidence="2" type="ORF">BFG57_02620</name>
</gene>
<dbReference type="Gene3D" id="3.40.50.2000">
    <property type="entry name" value="Glycogen Phosphorylase B"/>
    <property type="match status" value="1"/>
</dbReference>
<dbReference type="PANTHER" id="PTHR36836">
    <property type="entry name" value="COLANIC ACID BIOSYNTHESIS PROTEIN WCAK"/>
    <property type="match status" value="1"/>
</dbReference>
<reference evidence="2 3" key="1">
    <citation type="submission" date="2016-08" db="EMBL/GenBank/DDBJ databases">
        <title>Genome of Bacillus solimangrovi GH2-4.</title>
        <authorList>
            <person name="Lim S."/>
            <person name="Kim B.-C."/>
        </authorList>
    </citation>
    <scope>NUCLEOTIDE SEQUENCE [LARGE SCALE GENOMIC DNA]</scope>
    <source>
        <strain evidence="2 3">GH2-4</strain>
    </source>
</reference>
<feature type="domain" description="Polysaccharide pyruvyl transferase" evidence="1">
    <location>
        <begin position="13"/>
        <end position="290"/>
    </location>
</feature>
<comment type="caution">
    <text evidence="2">The sequence shown here is derived from an EMBL/GenBank/DDBJ whole genome shotgun (WGS) entry which is preliminary data.</text>
</comment>
<dbReference type="Proteomes" id="UP000095209">
    <property type="component" value="Unassembled WGS sequence"/>
</dbReference>
<dbReference type="SUPFAM" id="SSF53756">
    <property type="entry name" value="UDP-Glycosyltransferase/glycogen phosphorylase"/>
    <property type="match status" value="1"/>
</dbReference>
<dbReference type="PANTHER" id="PTHR36836:SF1">
    <property type="entry name" value="COLANIC ACID BIOSYNTHESIS PROTEIN WCAK"/>
    <property type="match status" value="1"/>
</dbReference>
<dbReference type="InterPro" id="IPR007345">
    <property type="entry name" value="Polysacch_pyruvyl_Trfase"/>
</dbReference>
<keyword evidence="3" id="KW-1185">Reference proteome</keyword>
<dbReference type="STRING" id="1305675.BFG57_02620"/>
<dbReference type="NCBIfam" id="TIGR03609">
    <property type="entry name" value="S_layer_CsaB"/>
    <property type="match status" value="1"/>
</dbReference>
<evidence type="ECO:0000313" key="2">
    <source>
        <dbReference type="EMBL" id="OEH92183.1"/>
    </source>
</evidence>
<evidence type="ECO:0000259" key="1">
    <source>
        <dbReference type="Pfam" id="PF04230"/>
    </source>
</evidence>
<dbReference type="AlphaFoldDB" id="A0A1E5LDL7"/>
<name>A0A1E5LDL7_9BACI</name>
<dbReference type="InterPro" id="IPR019896">
    <property type="entry name" value="Polysacch_pyruvyl_Trfase_CsaB"/>
</dbReference>
<accession>A0A1E5LDL7</accession>
<organism evidence="2 3">
    <name type="scientific">Bacillus solimangrovi</name>
    <dbReference type="NCBI Taxonomy" id="1305675"/>
    <lineage>
        <taxon>Bacteria</taxon>
        <taxon>Bacillati</taxon>
        <taxon>Bacillota</taxon>
        <taxon>Bacilli</taxon>
        <taxon>Bacillales</taxon>
        <taxon>Bacillaceae</taxon>
        <taxon>Bacillus</taxon>
    </lineage>
</organism>
<dbReference type="Pfam" id="PF04230">
    <property type="entry name" value="PS_pyruv_trans"/>
    <property type="match status" value="1"/>
</dbReference>
<keyword evidence="2" id="KW-0808">Transferase</keyword>
<protein>
    <submittedName>
        <fullName evidence="2">Polysaccharide pyruvyl transferase CsaB</fullName>
    </submittedName>
</protein>